<evidence type="ECO:0000256" key="2">
    <source>
        <dbReference type="ARBA" id="ARBA00022692"/>
    </source>
</evidence>
<evidence type="ECO:0000259" key="6">
    <source>
        <dbReference type="Pfam" id="PF04932"/>
    </source>
</evidence>
<feature type="transmembrane region" description="Helical" evidence="5">
    <location>
        <begin position="107"/>
        <end position="130"/>
    </location>
</feature>
<feature type="transmembrane region" description="Helical" evidence="5">
    <location>
        <begin position="21"/>
        <end position="41"/>
    </location>
</feature>
<feature type="transmembrane region" description="Helical" evidence="5">
    <location>
        <begin position="151"/>
        <end position="172"/>
    </location>
</feature>
<comment type="subcellular location">
    <subcellularLocation>
        <location evidence="1">Membrane</location>
        <topology evidence="1">Multi-pass membrane protein</topology>
    </subcellularLocation>
</comment>
<dbReference type="PANTHER" id="PTHR37422">
    <property type="entry name" value="TEICHURONIC ACID BIOSYNTHESIS PROTEIN TUAE"/>
    <property type="match status" value="1"/>
</dbReference>
<protein>
    <recommendedName>
        <fullName evidence="6">O-antigen ligase-related domain-containing protein</fullName>
    </recommendedName>
</protein>
<feature type="domain" description="O-antigen ligase-related" evidence="6">
    <location>
        <begin position="182"/>
        <end position="343"/>
    </location>
</feature>
<gene>
    <name evidence="7" type="ORF">SAMN05216400_0260</name>
</gene>
<proteinExistence type="predicted"/>
<evidence type="ECO:0000256" key="1">
    <source>
        <dbReference type="ARBA" id="ARBA00004141"/>
    </source>
</evidence>
<dbReference type="AlphaFoldDB" id="A0A1G9IN25"/>
<sequence length="412" mass="47324">MVKIRYFEITMLVVIILQNGFLKNLPALLLMIPIMLGLIQSNWKLKTLNSREALVLLYGGYLLFISIINVKNLYNPVNVINIFIQYLLIFLSVHICYDKVKIDRFFISYRNIGVVLSLLCIVEQISRIHFFDIVLGKGGMYSKYAYRVSSIFGHPILCGVFLVILLLTLLYFPYKNIFFQYIAVVVTIAAILFTQSRSSWIATIVTVFLYWMKKRKIAPQKLQKNKFLFFLSFVIPTLAIFVSLFFSYLNHFFMALFVRVSGSLDAGEGHIVRIENILNSINFWNSGHHLQLIFGSGKNAGLLFLISHPVSKFGGLFVWNSALDNQYLTILHECGIIGLILFLLMVVDSLMTILKSEDKTRLLINSSLLSINIVLFFFEGLDYVTVVLFLVFLYVVDNKEVKNKGEVEIVYE</sequence>
<keyword evidence="2 5" id="KW-0812">Transmembrane</keyword>
<dbReference type="Pfam" id="PF04932">
    <property type="entry name" value="Wzy_C"/>
    <property type="match status" value="1"/>
</dbReference>
<accession>A0A1G9IN25</accession>
<reference evidence="7 8" key="1">
    <citation type="submission" date="2016-10" db="EMBL/GenBank/DDBJ databases">
        <authorList>
            <person name="de Groot N.N."/>
        </authorList>
    </citation>
    <scope>NUCLEOTIDE SEQUENCE [LARGE SCALE GENOMIC DNA]</scope>
    <source>
        <strain evidence="7 8">Sb09</strain>
    </source>
</reference>
<keyword evidence="3 5" id="KW-1133">Transmembrane helix</keyword>
<organism evidence="7 8">
    <name type="scientific">Streptococcus equinus</name>
    <name type="common">Streptococcus bovis</name>
    <dbReference type="NCBI Taxonomy" id="1335"/>
    <lineage>
        <taxon>Bacteria</taxon>
        <taxon>Bacillati</taxon>
        <taxon>Bacillota</taxon>
        <taxon>Bacilli</taxon>
        <taxon>Lactobacillales</taxon>
        <taxon>Streptococcaceae</taxon>
        <taxon>Streptococcus</taxon>
    </lineage>
</organism>
<evidence type="ECO:0000256" key="5">
    <source>
        <dbReference type="SAM" id="Phobius"/>
    </source>
</evidence>
<evidence type="ECO:0000256" key="4">
    <source>
        <dbReference type="ARBA" id="ARBA00023136"/>
    </source>
</evidence>
<keyword evidence="4 5" id="KW-0472">Membrane</keyword>
<feature type="transmembrane region" description="Helical" evidence="5">
    <location>
        <begin position="77"/>
        <end position="95"/>
    </location>
</feature>
<feature type="transmembrane region" description="Helical" evidence="5">
    <location>
        <begin position="327"/>
        <end position="347"/>
    </location>
</feature>
<feature type="transmembrane region" description="Helical" evidence="5">
    <location>
        <begin position="227"/>
        <end position="249"/>
    </location>
</feature>
<evidence type="ECO:0000256" key="3">
    <source>
        <dbReference type="ARBA" id="ARBA00022989"/>
    </source>
</evidence>
<feature type="transmembrane region" description="Helical" evidence="5">
    <location>
        <begin position="178"/>
        <end position="211"/>
    </location>
</feature>
<evidence type="ECO:0000313" key="8">
    <source>
        <dbReference type="Proteomes" id="UP000183162"/>
    </source>
</evidence>
<dbReference type="Proteomes" id="UP000183162">
    <property type="component" value="Unassembled WGS sequence"/>
</dbReference>
<dbReference type="InterPro" id="IPR051533">
    <property type="entry name" value="WaaL-like"/>
</dbReference>
<dbReference type="InterPro" id="IPR007016">
    <property type="entry name" value="O-antigen_ligase-rel_domated"/>
</dbReference>
<dbReference type="EMBL" id="FNGX01000001">
    <property type="protein sequence ID" value="SDL26571.1"/>
    <property type="molecule type" value="Genomic_DNA"/>
</dbReference>
<name>A0A1G9IN25_STREI</name>
<feature type="transmembrane region" description="Helical" evidence="5">
    <location>
        <begin position="53"/>
        <end position="70"/>
    </location>
</feature>
<dbReference type="GO" id="GO:0016020">
    <property type="term" value="C:membrane"/>
    <property type="evidence" value="ECO:0007669"/>
    <property type="project" value="UniProtKB-SubCell"/>
</dbReference>
<dbReference type="PANTHER" id="PTHR37422:SF13">
    <property type="entry name" value="LIPOPOLYSACCHARIDE BIOSYNTHESIS PROTEIN PA4999-RELATED"/>
    <property type="match status" value="1"/>
</dbReference>
<evidence type="ECO:0000313" key="7">
    <source>
        <dbReference type="EMBL" id="SDL26571.1"/>
    </source>
</evidence>
<feature type="transmembrane region" description="Helical" evidence="5">
    <location>
        <begin position="368"/>
        <end position="396"/>
    </location>
</feature>